<evidence type="ECO:0000313" key="3">
    <source>
        <dbReference type="Proteomes" id="UP001408356"/>
    </source>
</evidence>
<feature type="compositionally biased region" description="Low complexity" evidence="1">
    <location>
        <begin position="48"/>
        <end position="66"/>
    </location>
</feature>
<comment type="caution">
    <text evidence="2">The sequence shown here is derived from an EMBL/GenBank/DDBJ whole genome shotgun (WGS) entry which is preliminary data.</text>
</comment>
<feature type="region of interest" description="Disordered" evidence="1">
    <location>
        <begin position="24"/>
        <end position="81"/>
    </location>
</feature>
<accession>A0ABR2VG89</accession>
<protein>
    <submittedName>
        <fullName evidence="2">Uncharacterized protein</fullName>
    </submittedName>
</protein>
<gene>
    <name evidence="2" type="ORF">SUNI508_12837</name>
</gene>
<sequence>MSALTQALAYITGLFTPMMTSEIMPSESQTGTGFKQPIEASDSYFPPSASRRSSISSSSTGSQDSSPDIHQDSLRPGLVRSYTGVNPLDAMLREYPKPTQDIDVAKQLALEPRKHSLHHSLKRAAANERAIAAEDAETKAKKLAAAKAELLALAGKA</sequence>
<evidence type="ECO:0000313" key="2">
    <source>
        <dbReference type="EMBL" id="KAK9425859.1"/>
    </source>
</evidence>
<name>A0ABR2VG89_9PEZI</name>
<keyword evidence="3" id="KW-1185">Reference proteome</keyword>
<dbReference type="Proteomes" id="UP001408356">
    <property type="component" value="Unassembled WGS sequence"/>
</dbReference>
<evidence type="ECO:0000256" key="1">
    <source>
        <dbReference type="SAM" id="MobiDB-lite"/>
    </source>
</evidence>
<proteinExistence type="predicted"/>
<organism evidence="2 3">
    <name type="scientific">Seiridium unicorne</name>
    <dbReference type="NCBI Taxonomy" id="138068"/>
    <lineage>
        <taxon>Eukaryota</taxon>
        <taxon>Fungi</taxon>
        <taxon>Dikarya</taxon>
        <taxon>Ascomycota</taxon>
        <taxon>Pezizomycotina</taxon>
        <taxon>Sordariomycetes</taxon>
        <taxon>Xylariomycetidae</taxon>
        <taxon>Amphisphaeriales</taxon>
        <taxon>Sporocadaceae</taxon>
        <taxon>Seiridium</taxon>
    </lineage>
</organism>
<reference evidence="2 3" key="1">
    <citation type="journal article" date="2024" name="J. Plant Pathol.">
        <title>Sequence and assembly of the genome of Seiridium unicorne, isolate CBS 538.82, causal agent of cypress canker disease.</title>
        <authorList>
            <person name="Scali E."/>
            <person name="Rocca G.D."/>
            <person name="Danti R."/>
            <person name="Garbelotto M."/>
            <person name="Barberini S."/>
            <person name="Baroncelli R."/>
            <person name="Emiliani G."/>
        </authorList>
    </citation>
    <scope>NUCLEOTIDE SEQUENCE [LARGE SCALE GENOMIC DNA]</scope>
    <source>
        <strain evidence="2 3">BM-138-508</strain>
    </source>
</reference>
<dbReference type="EMBL" id="JARVKF010000011">
    <property type="protein sequence ID" value="KAK9425859.1"/>
    <property type="molecule type" value="Genomic_DNA"/>
</dbReference>